<reference evidence="2" key="2">
    <citation type="submission" date="2015-08" db="UniProtKB">
        <authorList>
            <consortium name="WormBaseParasite"/>
        </authorList>
    </citation>
    <scope>IDENTIFICATION</scope>
</reference>
<sequence length="111" mass="13096">MMPKKCWSVAIDTCTYNYDATAKMIMKYMLNNKLLDIKCFFYKESDALGNFTILECLISSDYCPIRIPMTLKVLAFRYQMRNIILNDLDFIDDVIKLHYKKFTKHITNNVG</sequence>
<proteinExistence type="predicted"/>
<dbReference type="Proteomes" id="UP000035680">
    <property type="component" value="Unassembled WGS sequence"/>
</dbReference>
<reference evidence="1" key="1">
    <citation type="submission" date="2014-07" db="EMBL/GenBank/DDBJ databases">
        <authorList>
            <person name="Martin A.A"/>
            <person name="De Silva N."/>
        </authorList>
    </citation>
    <scope>NUCLEOTIDE SEQUENCE</scope>
</reference>
<evidence type="ECO:0000313" key="2">
    <source>
        <dbReference type="WBParaSite" id="SVE_0384700.1"/>
    </source>
</evidence>
<dbReference type="AlphaFoldDB" id="A0A0K0F4V7"/>
<protein>
    <submittedName>
        <fullName evidence="2">Ankyrin-like protein</fullName>
    </submittedName>
</protein>
<evidence type="ECO:0000313" key="1">
    <source>
        <dbReference type="Proteomes" id="UP000035680"/>
    </source>
</evidence>
<accession>A0A0K0F4V7</accession>
<keyword evidence="1" id="KW-1185">Reference proteome</keyword>
<organism evidence="1 2">
    <name type="scientific">Strongyloides venezuelensis</name>
    <name type="common">Threadworm</name>
    <dbReference type="NCBI Taxonomy" id="75913"/>
    <lineage>
        <taxon>Eukaryota</taxon>
        <taxon>Metazoa</taxon>
        <taxon>Ecdysozoa</taxon>
        <taxon>Nematoda</taxon>
        <taxon>Chromadorea</taxon>
        <taxon>Rhabditida</taxon>
        <taxon>Tylenchina</taxon>
        <taxon>Panagrolaimomorpha</taxon>
        <taxon>Strongyloidoidea</taxon>
        <taxon>Strongyloididae</taxon>
        <taxon>Strongyloides</taxon>
    </lineage>
</organism>
<name>A0A0K0F4V7_STRVS</name>
<dbReference type="WBParaSite" id="SVE_0384700.1">
    <property type="protein sequence ID" value="SVE_0384700.1"/>
    <property type="gene ID" value="SVE_0384700"/>
</dbReference>